<dbReference type="GO" id="GO:0033294">
    <property type="term" value="F:ectoine binding"/>
    <property type="evidence" value="ECO:0007669"/>
    <property type="project" value="InterPro"/>
</dbReference>
<dbReference type="PROSITE" id="PS51257">
    <property type="entry name" value="PROKAR_LIPOPROTEIN"/>
    <property type="match status" value="1"/>
</dbReference>
<dbReference type="GO" id="GO:0005886">
    <property type="term" value="C:plasma membrane"/>
    <property type="evidence" value="ECO:0007669"/>
    <property type="project" value="UniProtKB-SubCell"/>
</dbReference>
<keyword evidence="2 5" id="KW-0732">Signal</keyword>
<proteinExistence type="predicted"/>
<dbReference type="NCBIfam" id="TIGR02995">
    <property type="entry name" value="ectoine_ehuB"/>
    <property type="match status" value="1"/>
</dbReference>
<comment type="subcellular location">
    <subcellularLocation>
        <location evidence="1">Cell membrane</location>
        <topology evidence="1">Lipid-anchor</topology>
    </subcellularLocation>
</comment>
<evidence type="ECO:0000256" key="1">
    <source>
        <dbReference type="ARBA" id="ARBA00004193"/>
    </source>
</evidence>
<dbReference type="OrthoDB" id="115856at2"/>
<keyword evidence="8" id="KW-1185">Reference proteome</keyword>
<keyword evidence="4" id="KW-0449">Lipoprotein</keyword>
<evidence type="ECO:0000256" key="3">
    <source>
        <dbReference type="ARBA" id="ARBA00023139"/>
    </source>
</evidence>
<feature type="chain" id="PRO_5012199590" evidence="5">
    <location>
        <begin position="22"/>
        <end position="291"/>
    </location>
</feature>
<organism evidence="7 8">
    <name type="scientific">Bacillus oleivorans</name>
    <dbReference type="NCBI Taxonomy" id="1448271"/>
    <lineage>
        <taxon>Bacteria</taxon>
        <taxon>Bacillati</taxon>
        <taxon>Bacillota</taxon>
        <taxon>Bacilli</taxon>
        <taxon>Bacillales</taxon>
        <taxon>Bacillaceae</taxon>
        <taxon>Bacillus</taxon>
    </lineage>
</organism>
<protein>
    <submittedName>
        <fullName evidence="7">Amino acid ABC transporter substrate-binding protein (PAAT family)</fullName>
    </submittedName>
</protein>
<evidence type="ECO:0000313" key="8">
    <source>
        <dbReference type="Proteomes" id="UP000219546"/>
    </source>
</evidence>
<evidence type="ECO:0000256" key="5">
    <source>
        <dbReference type="SAM" id="SignalP"/>
    </source>
</evidence>
<feature type="domain" description="Solute-binding protein family 3/N-terminal" evidence="6">
    <location>
        <begin position="42"/>
        <end position="276"/>
    </location>
</feature>
<accession>A0A285D2V1</accession>
<evidence type="ECO:0000256" key="2">
    <source>
        <dbReference type="ARBA" id="ARBA00022729"/>
    </source>
</evidence>
<dbReference type="PANTHER" id="PTHR35936">
    <property type="entry name" value="MEMBRANE-BOUND LYTIC MUREIN TRANSGLYCOSYLASE F"/>
    <property type="match status" value="1"/>
</dbReference>
<evidence type="ECO:0000313" key="7">
    <source>
        <dbReference type="EMBL" id="SNX74112.1"/>
    </source>
</evidence>
<dbReference type="SMART" id="SM00062">
    <property type="entry name" value="PBPb"/>
    <property type="match status" value="1"/>
</dbReference>
<dbReference type="GO" id="GO:0051470">
    <property type="term" value="P:ectoine transmembrane transport"/>
    <property type="evidence" value="ECO:0007669"/>
    <property type="project" value="InterPro"/>
</dbReference>
<dbReference type="Pfam" id="PF00497">
    <property type="entry name" value="SBP_bac_3"/>
    <property type="match status" value="1"/>
</dbReference>
<dbReference type="Proteomes" id="UP000219546">
    <property type="component" value="Unassembled WGS sequence"/>
</dbReference>
<feature type="signal peptide" evidence="5">
    <location>
        <begin position="1"/>
        <end position="21"/>
    </location>
</feature>
<dbReference type="PANTHER" id="PTHR35936:SF17">
    <property type="entry name" value="ARGININE-BINDING EXTRACELLULAR PROTEIN ARTP"/>
    <property type="match status" value="1"/>
</dbReference>
<dbReference type="AlphaFoldDB" id="A0A285D2V1"/>
<dbReference type="SUPFAM" id="SSF53850">
    <property type="entry name" value="Periplasmic binding protein-like II"/>
    <property type="match status" value="1"/>
</dbReference>
<evidence type="ECO:0000259" key="6">
    <source>
        <dbReference type="SMART" id="SM00062"/>
    </source>
</evidence>
<evidence type="ECO:0000256" key="4">
    <source>
        <dbReference type="ARBA" id="ARBA00023288"/>
    </source>
</evidence>
<keyword evidence="3" id="KW-0564">Palmitate</keyword>
<reference evidence="7 8" key="1">
    <citation type="submission" date="2017-08" db="EMBL/GenBank/DDBJ databases">
        <authorList>
            <person name="de Groot N.N."/>
        </authorList>
    </citation>
    <scope>NUCLEOTIDE SEQUENCE [LARGE SCALE GENOMIC DNA]</scope>
    <source>
        <strain evidence="7 8">JC228</strain>
    </source>
</reference>
<dbReference type="InterPro" id="IPR014337">
    <property type="entry name" value="Ectoine_EhuB"/>
</dbReference>
<dbReference type="InterPro" id="IPR001638">
    <property type="entry name" value="Solute-binding_3/MltF_N"/>
</dbReference>
<gene>
    <name evidence="7" type="ORF">SAMN05877753_108160</name>
</gene>
<dbReference type="EMBL" id="OAOP01000008">
    <property type="protein sequence ID" value="SNX74112.1"/>
    <property type="molecule type" value="Genomic_DNA"/>
</dbReference>
<dbReference type="RefSeq" id="WP_097159792.1">
    <property type="nucleotide sequence ID" value="NZ_JBEPMQ010000008.1"/>
</dbReference>
<dbReference type="CDD" id="cd01002">
    <property type="entry name" value="PBP2_Ehub_like"/>
    <property type="match status" value="1"/>
</dbReference>
<dbReference type="Gene3D" id="3.40.190.10">
    <property type="entry name" value="Periplasmic binding protein-like II"/>
    <property type="match status" value="2"/>
</dbReference>
<name>A0A285D2V1_9BACI</name>
<sequence>MKNIFFAFSLTFLMLVMTACSITTSNTDGDLSTLERAKQEGKIVVGFAGEKPYAYEDENGNLTGEAVEVARAVFKEMGIEEMEGKLTKFSSLISGLKAGQFDVITAGMYITPERCEEVAFGEPEYSIGEALAVQKGNPFDLHSYEDIANNPDVKVGVMNGAIEIDYLKAVGVKESQLEIVQDIPSNITALESGRVDVITMTGPTLEAALETANAQNIDRVEDFEQPIVNGESIRGYGAAAFKKGDDELLNAYNEELKKLKDSGELLNIISDFGFTEADLPGDMTTEQLCKR</sequence>